<feature type="compositionally biased region" description="Gly residues" evidence="1">
    <location>
        <begin position="20"/>
        <end position="32"/>
    </location>
</feature>
<evidence type="ECO:0000313" key="3">
    <source>
        <dbReference type="Proteomes" id="UP000184330"/>
    </source>
</evidence>
<sequence length="99" mass="10456">MLPLGCNEIRHHGRSRSRRGGGGGGGNGGGSRGVPSNDPGPDAPPGRGTSMPPKKPDSGSYNYGSQTYDTVEHPHHVYHKEERIDGGGRSWESAMITAY</sequence>
<reference evidence="2 3" key="1">
    <citation type="submission" date="2016-03" db="EMBL/GenBank/DDBJ databases">
        <authorList>
            <person name="Ploux O."/>
        </authorList>
    </citation>
    <scope>NUCLEOTIDE SEQUENCE [LARGE SCALE GENOMIC DNA]</scope>
    <source>
        <strain evidence="2 3">UAMH 11012</strain>
    </source>
</reference>
<feature type="compositionally biased region" description="Polar residues" evidence="1">
    <location>
        <begin position="59"/>
        <end position="69"/>
    </location>
</feature>
<organism evidence="2 3">
    <name type="scientific">Phialocephala subalpina</name>
    <dbReference type="NCBI Taxonomy" id="576137"/>
    <lineage>
        <taxon>Eukaryota</taxon>
        <taxon>Fungi</taxon>
        <taxon>Dikarya</taxon>
        <taxon>Ascomycota</taxon>
        <taxon>Pezizomycotina</taxon>
        <taxon>Leotiomycetes</taxon>
        <taxon>Helotiales</taxon>
        <taxon>Mollisiaceae</taxon>
        <taxon>Phialocephala</taxon>
        <taxon>Phialocephala fortinii species complex</taxon>
    </lineage>
</organism>
<dbReference type="EMBL" id="FJOG01000023">
    <property type="protein sequence ID" value="CZR63285.1"/>
    <property type="molecule type" value="Genomic_DNA"/>
</dbReference>
<gene>
    <name evidence="2" type="ORF">PAC_13182</name>
</gene>
<evidence type="ECO:0000256" key="1">
    <source>
        <dbReference type="SAM" id="MobiDB-lite"/>
    </source>
</evidence>
<dbReference type="Proteomes" id="UP000184330">
    <property type="component" value="Unassembled WGS sequence"/>
</dbReference>
<proteinExistence type="predicted"/>
<evidence type="ECO:0000313" key="2">
    <source>
        <dbReference type="EMBL" id="CZR63285.1"/>
    </source>
</evidence>
<feature type="region of interest" description="Disordered" evidence="1">
    <location>
        <begin position="1"/>
        <end position="74"/>
    </location>
</feature>
<dbReference type="AlphaFoldDB" id="A0A1L7XE31"/>
<name>A0A1L7XE31_9HELO</name>
<accession>A0A1L7XE31</accession>
<keyword evidence="3" id="KW-1185">Reference proteome</keyword>
<protein>
    <submittedName>
        <fullName evidence="2">Uncharacterized protein</fullName>
    </submittedName>
</protein>